<feature type="compositionally biased region" description="Polar residues" evidence="1">
    <location>
        <begin position="8"/>
        <end position="20"/>
    </location>
</feature>
<feature type="region of interest" description="Disordered" evidence="1">
    <location>
        <begin position="1"/>
        <end position="20"/>
    </location>
</feature>
<sequence>MRMRCQDSNKTTTQPSSSSMASLEINESTVGGVIFAGIVIFNIIWGSISTSLKKFCLHHIDLNAHDSSCLHEIHIKKPSKHILRSAIDLKRHYKKGDSKSKTLPSISCYLAAFHCVCSSWMFDVKQRQKDNVFVIVVTSIQYWSLSDKAADAFYKLSSTRALIQSHVFDACYFEIVQMLVMDIEPVEYVKRAVSKKMPAIVVGLRDSVLSFCVSLLGTMSKDIMDMVLVTQYFVTLKEIGTLSEYNSVFVTHKPGAVKGIASQIRDGLVQSNTTQN</sequence>
<dbReference type="PANTHER" id="PTHR43327:SF31">
    <property type="entry name" value="HYPERSENSITIVE-INDUCED RESPONSE PROTEIN 2"/>
    <property type="match status" value="1"/>
</dbReference>
<dbReference type="Proteomes" id="UP001459277">
    <property type="component" value="Unassembled WGS sequence"/>
</dbReference>
<dbReference type="PANTHER" id="PTHR43327">
    <property type="entry name" value="STOMATIN-LIKE PROTEIN 2, MITOCHONDRIAL"/>
    <property type="match status" value="1"/>
</dbReference>
<evidence type="ECO:0000256" key="1">
    <source>
        <dbReference type="SAM" id="MobiDB-lite"/>
    </source>
</evidence>
<keyword evidence="2" id="KW-0812">Transmembrane</keyword>
<evidence type="ECO:0000313" key="3">
    <source>
        <dbReference type="EMBL" id="KAL0009419.1"/>
    </source>
</evidence>
<keyword evidence="2" id="KW-1133">Transmembrane helix</keyword>
<accession>A0AAW2DGT8</accession>
<gene>
    <name evidence="3" type="ORF">SO802_010921</name>
</gene>
<feature type="transmembrane region" description="Helical" evidence="2">
    <location>
        <begin position="29"/>
        <end position="48"/>
    </location>
</feature>
<dbReference type="AlphaFoldDB" id="A0AAW2DGT8"/>
<keyword evidence="2" id="KW-0472">Membrane</keyword>
<evidence type="ECO:0000256" key="2">
    <source>
        <dbReference type="SAM" id="Phobius"/>
    </source>
</evidence>
<dbReference type="InterPro" id="IPR050710">
    <property type="entry name" value="Band7/mec-2_domain"/>
</dbReference>
<name>A0AAW2DGT8_9ROSI</name>
<evidence type="ECO:0000313" key="4">
    <source>
        <dbReference type="Proteomes" id="UP001459277"/>
    </source>
</evidence>
<organism evidence="3 4">
    <name type="scientific">Lithocarpus litseifolius</name>
    <dbReference type="NCBI Taxonomy" id="425828"/>
    <lineage>
        <taxon>Eukaryota</taxon>
        <taxon>Viridiplantae</taxon>
        <taxon>Streptophyta</taxon>
        <taxon>Embryophyta</taxon>
        <taxon>Tracheophyta</taxon>
        <taxon>Spermatophyta</taxon>
        <taxon>Magnoliopsida</taxon>
        <taxon>eudicotyledons</taxon>
        <taxon>Gunneridae</taxon>
        <taxon>Pentapetalae</taxon>
        <taxon>rosids</taxon>
        <taxon>fabids</taxon>
        <taxon>Fagales</taxon>
        <taxon>Fagaceae</taxon>
        <taxon>Lithocarpus</taxon>
    </lineage>
</organism>
<reference evidence="3 4" key="1">
    <citation type="submission" date="2024-01" db="EMBL/GenBank/DDBJ databases">
        <title>A telomere-to-telomere, gap-free genome of sweet tea (Lithocarpus litseifolius).</title>
        <authorList>
            <person name="Zhou J."/>
        </authorList>
    </citation>
    <scope>NUCLEOTIDE SEQUENCE [LARGE SCALE GENOMIC DNA]</scope>
    <source>
        <strain evidence="3">Zhou-2022a</strain>
        <tissue evidence="3">Leaf</tissue>
    </source>
</reference>
<proteinExistence type="predicted"/>
<dbReference type="GO" id="GO:0005739">
    <property type="term" value="C:mitochondrion"/>
    <property type="evidence" value="ECO:0007669"/>
    <property type="project" value="TreeGrafter"/>
</dbReference>
<keyword evidence="4" id="KW-1185">Reference proteome</keyword>
<protein>
    <submittedName>
        <fullName evidence="3">Uncharacterized protein</fullName>
    </submittedName>
</protein>
<comment type="caution">
    <text evidence="3">The sequence shown here is derived from an EMBL/GenBank/DDBJ whole genome shotgun (WGS) entry which is preliminary data.</text>
</comment>
<dbReference type="EMBL" id="JAZDWU010000003">
    <property type="protein sequence ID" value="KAL0009419.1"/>
    <property type="molecule type" value="Genomic_DNA"/>
</dbReference>